<sequence length="138" mass="16270">MISVQEAPNSCQHIPTYSLHGVALWHPELLKYLVHQEIYQFIYFFEKPTIHHEEYPRVTTFGPRILYRKIDVEFLEWLFLLFPFSDSYLHPEIRRFGLLTRVASPDDFTNLDSHFLPTELSSQYLQCLPHSTTASLGV</sequence>
<name>A0ABM4TNX5_DROSZ</name>
<dbReference type="RefSeq" id="XP_070851672.1">
    <property type="nucleotide sequence ID" value="XM_070995571.1"/>
</dbReference>
<proteinExistence type="predicted"/>
<keyword evidence="1" id="KW-1185">Reference proteome</keyword>
<protein>
    <submittedName>
        <fullName evidence="2">Uncharacterized protein</fullName>
    </submittedName>
</protein>
<evidence type="ECO:0000313" key="1">
    <source>
        <dbReference type="Proteomes" id="UP001652628"/>
    </source>
</evidence>
<gene>
    <name evidence="2" type="primary">LOC139352899</name>
</gene>
<dbReference type="GeneID" id="139352899"/>
<accession>A0ABM4TNX5</accession>
<reference evidence="2" key="1">
    <citation type="submission" date="2025-08" db="UniProtKB">
        <authorList>
            <consortium name="RefSeq"/>
        </authorList>
    </citation>
    <scope>IDENTIFICATION</scope>
</reference>
<evidence type="ECO:0000313" key="2">
    <source>
        <dbReference type="RefSeq" id="XP_070851672.1"/>
    </source>
</evidence>
<dbReference type="Proteomes" id="UP001652628">
    <property type="component" value="Chromosome 3"/>
</dbReference>
<organism evidence="1 2">
    <name type="scientific">Drosophila suzukii</name>
    <name type="common">Spotted-wing drosophila fruit fly</name>
    <dbReference type="NCBI Taxonomy" id="28584"/>
    <lineage>
        <taxon>Eukaryota</taxon>
        <taxon>Metazoa</taxon>
        <taxon>Ecdysozoa</taxon>
        <taxon>Arthropoda</taxon>
        <taxon>Hexapoda</taxon>
        <taxon>Insecta</taxon>
        <taxon>Pterygota</taxon>
        <taxon>Neoptera</taxon>
        <taxon>Endopterygota</taxon>
        <taxon>Diptera</taxon>
        <taxon>Brachycera</taxon>
        <taxon>Muscomorpha</taxon>
        <taxon>Ephydroidea</taxon>
        <taxon>Drosophilidae</taxon>
        <taxon>Drosophila</taxon>
        <taxon>Sophophora</taxon>
    </lineage>
</organism>